<dbReference type="Proteomes" id="UP001209276">
    <property type="component" value="Unassembled WGS sequence"/>
</dbReference>
<accession>A0ABT4FTK0</accession>
<evidence type="ECO:0000313" key="2">
    <source>
        <dbReference type="Proteomes" id="UP001209276"/>
    </source>
</evidence>
<protein>
    <submittedName>
        <fullName evidence="1">Uncharacterized protein</fullName>
    </submittedName>
</protein>
<gene>
    <name evidence="1" type="ORF">M5W83_03035</name>
</gene>
<reference evidence="1 2" key="1">
    <citation type="submission" date="2022-05" db="EMBL/GenBank/DDBJ databases">
        <title>Genome Sequencing of Bee-Associated Microbes.</title>
        <authorList>
            <person name="Dunlap C."/>
        </authorList>
    </citation>
    <scope>NUCLEOTIDE SEQUENCE [LARGE SCALE GENOMIC DNA]</scope>
    <source>
        <strain evidence="1 2">NRRL B-14613</strain>
    </source>
</reference>
<sequence length="47" mass="5344">MKKVYRISNRAQVILLRDGVELLARVAEAVRKMPSVADKVWPKASYS</sequence>
<dbReference type="EMBL" id="JAMDMM010000009">
    <property type="protein sequence ID" value="MCY9606136.1"/>
    <property type="molecule type" value="Genomic_DNA"/>
</dbReference>
<keyword evidence="2" id="KW-1185">Reference proteome</keyword>
<proteinExistence type="predicted"/>
<evidence type="ECO:0000313" key="1">
    <source>
        <dbReference type="EMBL" id="MCY9606136.1"/>
    </source>
</evidence>
<organism evidence="1 2">
    <name type="scientific">Paenibacillus thiaminolyticus</name>
    <name type="common">Bacillus thiaminolyticus</name>
    <dbReference type="NCBI Taxonomy" id="49283"/>
    <lineage>
        <taxon>Bacteria</taxon>
        <taxon>Bacillati</taxon>
        <taxon>Bacillota</taxon>
        <taxon>Bacilli</taxon>
        <taxon>Bacillales</taxon>
        <taxon>Paenibacillaceae</taxon>
        <taxon>Paenibacillus</taxon>
    </lineage>
</organism>
<comment type="caution">
    <text evidence="1">The sequence shown here is derived from an EMBL/GenBank/DDBJ whole genome shotgun (WGS) entry which is preliminary data.</text>
</comment>
<dbReference type="RefSeq" id="WP_164776223.1">
    <property type="nucleotide sequence ID" value="NZ_CABMNB010000030.1"/>
</dbReference>
<name>A0ABT4FTK0_PANTH</name>
<dbReference type="GeneID" id="77000080"/>